<feature type="domain" description="DUF6444" evidence="2">
    <location>
        <begin position="14"/>
        <end position="74"/>
    </location>
</feature>
<evidence type="ECO:0000313" key="4">
    <source>
        <dbReference type="Proteomes" id="UP000562352"/>
    </source>
</evidence>
<evidence type="ECO:0000256" key="1">
    <source>
        <dbReference type="SAM" id="MobiDB-lite"/>
    </source>
</evidence>
<feature type="region of interest" description="Disordered" evidence="1">
    <location>
        <begin position="48"/>
        <end position="84"/>
    </location>
</feature>
<comment type="caution">
    <text evidence="3">The sequence shown here is derived from an EMBL/GenBank/DDBJ whole genome shotgun (WGS) entry which is preliminary data.</text>
</comment>
<feature type="compositionally biased region" description="Basic and acidic residues" evidence="1">
    <location>
        <begin position="75"/>
        <end position="84"/>
    </location>
</feature>
<accession>A0A841D7Z2</accession>
<dbReference type="AlphaFoldDB" id="A0A841D7Z2"/>
<proteinExistence type="predicted"/>
<evidence type="ECO:0000313" key="3">
    <source>
        <dbReference type="EMBL" id="MBB5965589.1"/>
    </source>
</evidence>
<gene>
    <name evidence="3" type="ORF">FHS22_004879</name>
</gene>
<organism evidence="3 4">
    <name type="scientific">Planomonospora venezuelensis</name>
    <dbReference type="NCBI Taxonomy" id="1999"/>
    <lineage>
        <taxon>Bacteria</taxon>
        <taxon>Bacillati</taxon>
        <taxon>Actinomycetota</taxon>
        <taxon>Actinomycetes</taxon>
        <taxon>Streptosporangiales</taxon>
        <taxon>Streptosporangiaceae</taxon>
        <taxon>Planomonospora</taxon>
    </lineage>
</organism>
<reference evidence="3 4" key="1">
    <citation type="submission" date="2020-08" db="EMBL/GenBank/DDBJ databases">
        <title>Genomic Encyclopedia of Type Strains, Phase III (KMG-III): the genomes of soil and plant-associated and newly described type strains.</title>
        <authorList>
            <person name="Whitman W."/>
        </authorList>
    </citation>
    <scope>NUCLEOTIDE SEQUENCE [LARGE SCALE GENOMIC DNA]</scope>
    <source>
        <strain evidence="3 4">CECT 3303</strain>
    </source>
</reference>
<protein>
    <recommendedName>
        <fullName evidence="2">DUF6444 domain-containing protein</fullName>
    </recommendedName>
</protein>
<name>A0A841D7Z2_PLAVE</name>
<dbReference type="InterPro" id="IPR045618">
    <property type="entry name" value="DUF6444"/>
</dbReference>
<dbReference type="Pfam" id="PF20042">
    <property type="entry name" value="DUF6444"/>
    <property type="match status" value="1"/>
</dbReference>
<evidence type="ECO:0000259" key="2">
    <source>
        <dbReference type="Pfam" id="PF20042"/>
    </source>
</evidence>
<sequence>MIRGLREIIEAKDAESAARDIWIASLRATNQIQAEQLVTLAARVEELERQQGRDSGNSGKPPSPDPIYTKKTKARAQDRSLPER</sequence>
<dbReference type="RefSeq" id="WP_184945112.1">
    <property type="nucleotide sequence ID" value="NZ_BAAAWZ010000001.1"/>
</dbReference>
<dbReference type="Proteomes" id="UP000562352">
    <property type="component" value="Unassembled WGS sequence"/>
</dbReference>
<dbReference type="EMBL" id="JACHJJ010000018">
    <property type="protein sequence ID" value="MBB5965589.1"/>
    <property type="molecule type" value="Genomic_DNA"/>
</dbReference>
<keyword evidence="4" id="KW-1185">Reference proteome</keyword>